<protein>
    <submittedName>
        <fullName evidence="1">Uncharacterized protein</fullName>
    </submittedName>
</protein>
<proteinExistence type="predicted"/>
<keyword evidence="2" id="KW-1185">Reference proteome</keyword>
<evidence type="ECO:0000313" key="2">
    <source>
        <dbReference type="Proteomes" id="UP000499080"/>
    </source>
</evidence>
<accession>A0A4Y2IB60</accession>
<sequence>MFLILNISAEAQNSGSYGTLKSKLLHCIQHPYQLPGGFQIVIIPVRNLPPPANEVDYKTHKSPFCSFPLPSKSFKALIRVNFCKADLQLTSSTENHPFSF</sequence>
<gene>
    <name evidence="1" type="ORF">AVEN_18684_1</name>
</gene>
<evidence type="ECO:0000313" key="1">
    <source>
        <dbReference type="EMBL" id="GBM74957.1"/>
    </source>
</evidence>
<dbReference type="Proteomes" id="UP000499080">
    <property type="component" value="Unassembled WGS sequence"/>
</dbReference>
<dbReference type="EMBL" id="BGPR01002528">
    <property type="protein sequence ID" value="GBM74957.1"/>
    <property type="molecule type" value="Genomic_DNA"/>
</dbReference>
<reference evidence="1 2" key="1">
    <citation type="journal article" date="2019" name="Sci. Rep.">
        <title>Orb-weaving spider Araneus ventricosus genome elucidates the spidroin gene catalogue.</title>
        <authorList>
            <person name="Kono N."/>
            <person name="Nakamura H."/>
            <person name="Ohtoshi R."/>
            <person name="Moran D.A.P."/>
            <person name="Shinohara A."/>
            <person name="Yoshida Y."/>
            <person name="Fujiwara M."/>
            <person name="Mori M."/>
            <person name="Tomita M."/>
            <person name="Arakawa K."/>
        </authorList>
    </citation>
    <scope>NUCLEOTIDE SEQUENCE [LARGE SCALE GENOMIC DNA]</scope>
</reference>
<dbReference type="AlphaFoldDB" id="A0A4Y2IB60"/>
<name>A0A4Y2IB60_ARAVE</name>
<organism evidence="1 2">
    <name type="scientific">Araneus ventricosus</name>
    <name type="common">Orbweaver spider</name>
    <name type="synonym">Epeira ventricosa</name>
    <dbReference type="NCBI Taxonomy" id="182803"/>
    <lineage>
        <taxon>Eukaryota</taxon>
        <taxon>Metazoa</taxon>
        <taxon>Ecdysozoa</taxon>
        <taxon>Arthropoda</taxon>
        <taxon>Chelicerata</taxon>
        <taxon>Arachnida</taxon>
        <taxon>Araneae</taxon>
        <taxon>Araneomorphae</taxon>
        <taxon>Entelegynae</taxon>
        <taxon>Araneoidea</taxon>
        <taxon>Araneidae</taxon>
        <taxon>Araneus</taxon>
    </lineage>
</organism>
<comment type="caution">
    <text evidence="1">The sequence shown here is derived from an EMBL/GenBank/DDBJ whole genome shotgun (WGS) entry which is preliminary data.</text>
</comment>